<dbReference type="Proteomes" id="UP001165121">
    <property type="component" value="Unassembled WGS sequence"/>
</dbReference>
<protein>
    <submittedName>
        <fullName evidence="1">Unnamed protein product</fullName>
    </submittedName>
</protein>
<evidence type="ECO:0000313" key="2">
    <source>
        <dbReference type="Proteomes" id="UP001165121"/>
    </source>
</evidence>
<dbReference type="AlphaFoldDB" id="A0A9W6XLA0"/>
<dbReference type="EMBL" id="BSXT01001286">
    <property type="protein sequence ID" value="GMF40749.1"/>
    <property type="molecule type" value="Genomic_DNA"/>
</dbReference>
<accession>A0A9W6XLA0</accession>
<name>A0A9W6XLA0_9STRA</name>
<keyword evidence="2" id="KW-1185">Reference proteome</keyword>
<sequence length="67" mass="7645">MIQQWATQLELLDAQRSLWSASKELCRKVGHARSVSCYRFEGHGPWAKPVAETRVRSKAGISKMSRE</sequence>
<organism evidence="1 2">
    <name type="scientific">Phytophthora fragariaefolia</name>
    <dbReference type="NCBI Taxonomy" id="1490495"/>
    <lineage>
        <taxon>Eukaryota</taxon>
        <taxon>Sar</taxon>
        <taxon>Stramenopiles</taxon>
        <taxon>Oomycota</taxon>
        <taxon>Peronosporomycetes</taxon>
        <taxon>Peronosporales</taxon>
        <taxon>Peronosporaceae</taxon>
        <taxon>Phytophthora</taxon>
    </lineage>
</organism>
<reference evidence="1" key="1">
    <citation type="submission" date="2023-04" db="EMBL/GenBank/DDBJ databases">
        <title>Phytophthora fragariaefolia NBRC 109709.</title>
        <authorList>
            <person name="Ichikawa N."/>
            <person name="Sato H."/>
            <person name="Tonouchi N."/>
        </authorList>
    </citation>
    <scope>NUCLEOTIDE SEQUENCE</scope>
    <source>
        <strain evidence="1">NBRC 109709</strain>
    </source>
</reference>
<proteinExistence type="predicted"/>
<gene>
    <name evidence="1" type="ORF">Pfra01_001262300</name>
</gene>
<evidence type="ECO:0000313" key="1">
    <source>
        <dbReference type="EMBL" id="GMF40749.1"/>
    </source>
</evidence>
<comment type="caution">
    <text evidence="1">The sequence shown here is derived from an EMBL/GenBank/DDBJ whole genome shotgun (WGS) entry which is preliminary data.</text>
</comment>